<comment type="caution">
    <text evidence="2">The sequence shown here is derived from an EMBL/GenBank/DDBJ whole genome shotgun (WGS) entry which is preliminary data.</text>
</comment>
<sequence>MISQIKAIKKLQWLRPNRASPVLFLLLLFIWSILLGWGMSRELGNAADKPETIAQGSTVTIGTVDPVPAKYQSGLKLYLENCASCHVGLPPEVMPSETWRTLLLEPNQHYGRQLKPIERPFISIVWNYLLAFSRSLNKEEPKPFRVSESRYFKILHPQVKLPKPLNASGCITCHPGAANYDYRKLSRDWENVP</sequence>
<dbReference type="Proteomes" id="UP001204953">
    <property type="component" value="Unassembled WGS sequence"/>
</dbReference>
<feature type="transmembrane region" description="Helical" evidence="1">
    <location>
        <begin position="21"/>
        <end position="39"/>
    </location>
</feature>
<protein>
    <submittedName>
        <fullName evidence="2">Cytochrome C</fullName>
    </submittedName>
</protein>
<proteinExistence type="predicted"/>
<reference evidence="2" key="1">
    <citation type="submission" date="2022-06" db="EMBL/GenBank/DDBJ databases">
        <title>New cyanobacteria of genus Symplocastrum in benthos of Lake Baikal.</title>
        <authorList>
            <person name="Sorokovikova E."/>
            <person name="Tikhonova I."/>
            <person name="Krasnopeev A."/>
            <person name="Evseev P."/>
            <person name="Gladkikh A."/>
            <person name="Belykh O."/>
        </authorList>
    </citation>
    <scope>NUCLEOTIDE SEQUENCE</scope>
    <source>
        <strain evidence="2">BBK-W-15</strain>
    </source>
</reference>
<organism evidence="2 3">
    <name type="scientific">Limnofasciculus baicalensis BBK-W-15</name>
    <dbReference type="NCBI Taxonomy" id="2699891"/>
    <lineage>
        <taxon>Bacteria</taxon>
        <taxon>Bacillati</taxon>
        <taxon>Cyanobacteriota</taxon>
        <taxon>Cyanophyceae</taxon>
        <taxon>Coleofasciculales</taxon>
        <taxon>Coleofasciculaceae</taxon>
        <taxon>Limnofasciculus</taxon>
        <taxon>Limnofasciculus baicalensis</taxon>
    </lineage>
</organism>
<dbReference type="SUPFAM" id="SSF46626">
    <property type="entry name" value="Cytochrome c"/>
    <property type="match status" value="1"/>
</dbReference>
<dbReference type="Pfam" id="PF09626">
    <property type="entry name" value="DHC"/>
    <property type="match status" value="1"/>
</dbReference>
<name>A0AAE3GTQ3_9CYAN</name>
<keyword evidence="1" id="KW-0812">Transmembrane</keyword>
<dbReference type="EMBL" id="JAMZMM010000174">
    <property type="protein sequence ID" value="MCP2730164.1"/>
    <property type="molecule type" value="Genomic_DNA"/>
</dbReference>
<dbReference type="InterPro" id="IPR018588">
    <property type="entry name" value="Dihaem_cytochrome-c"/>
</dbReference>
<evidence type="ECO:0000313" key="3">
    <source>
        <dbReference type="Proteomes" id="UP001204953"/>
    </source>
</evidence>
<evidence type="ECO:0000256" key="1">
    <source>
        <dbReference type="SAM" id="Phobius"/>
    </source>
</evidence>
<gene>
    <name evidence="2" type="ORF">NJ959_17170</name>
</gene>
<dbReference type="GO" id="GO:0020037">
    <property type="term" value="F:heme binding"/>
    <property type="evidence" value="ECO:0007669"/>
    <property type="project" value="InterPro"/>
</dbReference>
<dbReference type="InterPro" id="IPR036909">
    <property type="entry name" value="Cyt_c-like_dom_sf"/>
</dbReference>
<dbReference type="RefSeq" id="WP_254012928.1">
    <property type="nucleotide sequence ID" value="NZ_JAMZMM010000174.1"/>
</dbReference>
<accession>A0AAE3GTQ3</accession>
<evidence type="ECO:0000313" key="2">
    <source>
        <dbReference type="EMBL" id="MCP2730164.1"/>
    </source>
</evidence>
<keyword evidence="1" id="KW-0472">Membrane</keyword>
<keyword evidence="1" id="KW-1133">Transmembrane helix</keyword>
<dbReference type="GO" id="GO:0009055">
    <property type="term" value="F:electron transfer activity"/>
    <property type="evidence" value="ECO:0007669"/>
    <property type="project" value="InterPro"/>
</dbReference>
<dbReference type="AlphaFoldDB" id="A0AAE3GTQ3"/>
<keyword evidence="3" id="KW-1185">Reference proteome</keyword>